<dbReference type="EMBL" id="CASHSV030000013">
    <property type="protein sequence ID" value="CAJ2637748.1"/>
    <property type="molecule type" value="Genomic_DNA"/>
</dbReference>
<proteinExistence type="predicted"/>
<accession>A0ACB0J1V6</accession>
<gene>
    <name evidence="1" type="ORF">MILVUS5_LOCUS8058</name>
</gene>
<evidence type="ECO:0000313" key="2">
    <source>
        <dbReference type="Proteomes" id="UP001177021"/>
    </source>
</evidence>
<evidence type="ECO:0000313" key="1">
    <source>
        <dbReference type="EMBL" id="CAJ2637748.1"/>
    </source>
</evidence>
<protein>
    <submittedName>
        <fullName evidence="1">Uncharacterized protein</fullName>
    </submittedName>
</protein>
<sequence length="1214" mass="138490">MNTQGFGTNILILDGKNWDRWSAVMKSLFGAQECLEVVVNGYDELGANPTNDQRNTYKENKKKDCKALFYIQQNCDAQHFEKISKSTKSKEAWDILEGYHDGGTKVKKVKLQAFRRQYESMVMEEDQKVSDFFSKLLALVHQMQNCGETVTDEMVVEKVLRSLTPNFDNVVIAIEYVKDTATMKIEELQSALEAHEIKVLSRGSEKKEQQALQAQTNKKEDNGKNYKKKGKDKPKWLKDQSSKTDDKAESSKGGGFAKGKNKKKNFDKSKVKCYNCEKLGHFADECWYKKDQQEANVAEESDVKSVLMMATIGDECEKNEEWFLDSGCSNHMTPHREWLTNFDASKKSSIKLADGRKLAAEGIGNIVIKMIDEVEALWHKRYGHLNYRSLSDLNSKELVYGLPKFKTKKSICEICVKSKHSRKPFVAEMPKRASGVLQVIHSDICGPFEAASLGGSKYFITFVDEYSRMIWLYTLKLKSEALEVFKKFKVLIEKESEKSIKILRTDGGGEYTSREFENFCTNQGITQEVTAPYTPQHNGLAERRNRTLLDMARSMIKQKNLPHMFWGEAVLTAAYILNKCPTKKLKVVPEEAWCGRKPSVKHLKVFGSLCYKHVPDARRTKLEDKSEIMILIGYHPTGAYKLYNPVTQKVHISRDVIVNEEEKWKWEKEPVYNSGVQSTFIYPSSSDESDGDDEGEPAAETIQNQGTDSDGNMNLSSDDDDRIHIIARTQRTKRVPARLNDCEVTQDNAVNDEGDLIHFALLADSEPLNYRDALKSNVWKRAMEEELKSIEKNQTWKLVDLPDKKKKIDVKWVFKVKLNPDGTMSKHKARLVARGFLQKHGIDYNEVFAPVARIETVRLVVALACKNKWSLYHLDVKSAFLNGPLDEEVYVSQPPGFEIKRKESMVYKLYKALYGLKQAPRAWNKRIDDFLIQIGFKKCAAEFGVYVHCPKDEDIVIICLYVDDLLITGSRIAEIAKVKDKLKSEFEMSDLGELSFFLGMEFMRRGDGIVMHQQKYIGELLEKFEMESCNPLSNPSETNTKIDECSDEEKVDPTVFRQIVGSLRFMHDPRKSHMIAAKRILRYLKGTLEIGLLFPIGTNSAGSTLIGYSDSDWCGDITDRRSTSGYVFKFNNAAISWCTKKQAVTALSSCEAESKHIATRFHFIREQVTNGMIEVQYCPTEVQLADGFTKAVKLDRFEFLRRSLGLVVCNSSMN</sequence>
<comment type="caution">
    <text evidence="1">The sequence shown here is derived from an EMBL/GenBank/DDBJ whole genome shotgun (WGS) entry which is preliminary data.</text>
</comment>
<name>A0ACB0J1V6_TRIPR</name>
<keyword evidence="2" id="KW-1185">Reference proteome</keyword>
<reference evidence="1" key="1">
    <citation type="submission" date="2023-10" db="EMBL/GenBank/DDBJ databases">
        <authorList>
            <person name="Rodriguez Cubillos JULIANA M."/>
            <person name="De Vega J."/>
        </authorList>
    </citation>
    <scope>NUCLEOTIDE SEQUENCE</scope>
</reference>
<organism evidence="1 2">
    <name type="scientific">Trifolium pratense</name>
    <name type="common">Red clover</name>
    <dbReference type="NCBI Taxonomy" id="57577"/>
    <lineage>
        <taxon>Eukaryota</taxon>
        <taxon>Viridiplantae</taxon>
        <taxon>Streptophyta</taxon>
        <taxon>Embryophyta</taxon>
        <taxon>Tracheophyta</taxon>
        <taxon>Spermatophyta</taxon>
        <taxon>Magnoliopsida</taxon>
        <taxon>eudicotyledons</taxon>
        <taxon>Gunneridae</taxon>
        <taxon>Pentapetalae</taxon>
        <taxon>rosids</taxon>
        <taxon>fabids</taxon>
        <taxon>Fabales</taxon>
        <taxon>Fabaceae</taxon>
        <taxon>Papilionoideae</taxon>
        <taxon>50 kb inversion clade</taxon>
        <taxon>NPAAA clade</taxon>
        <taxon>Hologalegina</taxon>
        <taxon>IRL clade</taxon>
        <taxon>Trifolieae</taxon>
        <taxon>Trifolium</taxon>
    </lineage>
</organism>
<dbReference type="Proteomes" id="UP001177021">
    <property type="component" value="Unassembled WGS sequence"/>
</dbReference>